<proteinExistence type="predicted"/>
<sequence length="79" mass="8868">MVVADIEDQKTSGVTRIEIIDAVEHAFADASATKQEVIDAAIQQEARTELLAVLDRLPDRGYRHVRDLWDHLPDIPFGD</sequence>
<evidence type="ECO:0000313" key="2">
    <source>
        <dbReference type="Proteomes" id="UP000320876"/>
    </source>
</evidence>
<protein>
    <submittedName>
        <fullName evidence="1">Uncharacterized protein DUF2795</fullName>
    </submittedName>
</protein>
<name>A0A542DF46_AMYCI</name>
<dbReference type="AlphaFoldDB" id="A0A542DF46"/>
<dbReference type="OrthoDB" id="3698093at2"/>
<reference evidence="1 2" key="1">
    <citation type="submission" date="2019-06" db="EMBL/GenBank/DDBJ databases">
        <title>Sequencing the genomes of 1000 actinobacteria strains.</title>
        <authorList>
            <person name="Klenk H.-P."/>
        </authorList>
    </citation>
    <scope>NUCLEOTIDE SEQUENCE [LARGE SCALE GENOMIC DNA]</scope>
    <source>
        <strain evidence="1 2">DSM 45679</strain>
    </source>
</reference>
<dbReference type="Pfam" id="PF11387">
    <property type="entry name" value="DUF2795"/>
    <property type="match status" value="1"/>
</dbReference>
<evidence type="ECO:0000313" key="1">
    <source>
        <dbReference type="EMBL" id="TQJ01697.1"/>
    </source>
</evidence>
<organism evidence="1 2">
    <name type="scientific">Amycolatopsis cihanbeyliensis</name>
    <dbReference type="NCBI Taxonomy" id="1128664"/>
    <lineage>
        <taxon>Bacteria</taxon>
        <taxon>Bacillati</taxon>
        <taxon>Actinomycetota</taxon>
        <taxon>Actinomycetes</taxon>
        <taxon>Pseudonocardiales</taxon>
        <taxon>Pseudonocardiaceae</taxon>
        <taxon>Amycolatopsis</taxon>
    </lineage>
</organism>
<dbReference type="EMBL" id="VFML01000001">
    <property type="protein sequence ID" value="TQJ01697.1"/>
    <property type="molecule type" value="Genomic_DNA"/>
</dbReference>
<dbReference type="Proteomes" id="UP000320876">
    <property type="component" value="Unassembled WGS sequence"/>
</dbReference>
<keyword evidence="2" id="KW-1185">Reference proteome</keyword>
<comment type="caution">
    <text evidence="1">The sequence shown here is derived from an EMBL/GenBank/DDBJ whole genome shotgun (WGS) entry which is preliminary data.</text>
</comment>
<accession>A0A542DF46</accession>
<gene>
    <name evidence="1" type="ORF">FB471_1405</name>
</gene>
<dbReference type="InterPro" id="IPR021527">
    <property type="entry name" value="DUF2795"/>
</dbReference>